<feature type="region of interest" description="Disordered" evidence="1">
    <location>
        <begin position="320"/>
        <end position="361"/>
    </location>
</feature>
<gene>
    <name evidence="2" type="ORF">EHS25_006100</name>
</gene>
<evidence type="ECO:0000313" key="3">
    <source>
        <dbReference type="Proteomes" id="UP000279259"/>
    </source>
</evidence>
<sequence>MSTDKESGGDTKVRFFFEVIKNELSVTTNYVSVSEQYRPEEAGFMASRGLRTASRNAAKNTADALRVDLNYGPKNTVSRYTKATGAIQRQTRDIQSWVDRQSRSVRSAGAGNDDPAWDMYLADLSLVSELMAESFLELAETQAYEMSTDAESRMPSKVLLDRFANTFGSALETETDEVEPSEQQVMALAKLLRLAEQRLHRDAGDASSLADFARELNPLLDIAAQYHGIDKTDEELLERIDYRRSRVEELTNKLNTAAVILSQAASDMTDKLAAFMKTAREEYTDRKSQKQLQSVQQASIGQLNSDVEAFCLLHEIASQDKAGEQGPSSAKSKSRKSRSAKRLSTASKSSQGSSSNKVAEAQRRMWRVIRTIWEPTADDDNSPPKEWIQVPDSDTLSASSGGSRTTNRSGSSSVASSRHAKEYKHVKIGQKFNQPLDESSVDYGTSPLVRPGPNIRITAPIERLKEAETTTEMEEYMNKMREWLETLTGSHEEWGEIWKGSVLSDEPKDAASEPDMGSLAETMRDASLHDEVDEDDMDDMEGSGEV</sequence>
<comment type="caution">
    <text evidence="2">The sequence shown here is derived from an EMBL/GenBank/DDBJ whole genome shotgun (WGS) entry which is preliminary data.</text>
</comment>
<dbReference type="EMBL" id="RSCD01000028">
    <property type="protein sequence ID" value="RSH82167.1"/>
    <property type="molecule type" value="Genomic_DNA"/>
</dbReference>
<feature type="compositionally biased region" description="Acidic residues" evidence="1">
    <location>
        <begin position="531"/>
        <end position="546"/>
    </location>
</feature>
<dbReference type="Proteomes" id="UP000279259">
    <property type="component" value="Unassembled WGS sequence"/>
</dbReference>
<organism evidence="2 3">
    <name type="scientific">Saitozyma podzolica</name>
    <dbReference type="NCBI Taxonomy" id="1890683"/>
    <lineage>
        <taxon>Eukaryota</taxon>
        <taxon>Fungi</taxon>
        <taxon>Dikarya</taxon>
        <taxon>Basidiomycota</taxon>
        <taxon>Agaricomycotina</taxon>
        <taxon>Tremellomycetes</taxon>
        <taxon>Tremellales</taxon>
        <taxon>Trimorphomycetaceae</taxon>
        <taxon>Saitozyma</taxon>
    </lineage>
</organism>
<dbReference type="AlphaFoldDB" id="A0A427XTN7"/>
<feature type="region of interest" description="Disordered" evidence="1">
    <location>
        <begin position="374"/>
        <end position="422"/>
    </location>
</feature>
<feature type="region of interest" description="Disordered" evidence="1">
    <location>
        <begin position="501"/>
        <end position="546"/>
    </location>
</feature>
<name>A0A427XTN7_9TREE</name>
<evidence type="ECO:0000313" key="2">
    <source>
        <dbReference type="EMBL" id="RSH82167.1"/>
    </source>
</evidence>
<feature type="compositionally biased region" description="Low complexity" evidence="1">
    <location>
        <begin position="397"/>
        <end position="417"/>
    </location>
</feature>
<feature type="compositionally biased region" description="Low complexity" evidence="1">
    <location>
        <begin position="342"/>
        <end position="355"/>
    </location>
</feature>
<keyword evidence="3" id="KW-1185">Reference proteome</keyword>
<protein>
    <submittedName>
        <fullName evidence="2">Uncharacterized protein</fullName>
    </submittedName>
</protein>
<accession>A0A427XTN7</accession>
<proteinExistence type="predicted"/>
<evidence type="ECO:0000256" key="1">
    <source>
        <dbReference type="SAM" id="MobiDB-lite"/>
    </source>
</evidence>
<feature type="compositionally biased region" description="Basic residues" evidence="1">
    <location>
        <begin position="332"/>
        <end position="341"/>
    </location>
</feature>
<reference evidence="2 3" key="1">
    <citation type="submission" date="2018-11" db="EMBL/GenBank/DDBJ databases">
        <title>Genome sequence of Saitozyma podzolica DSM 27192.</title>
        <authorList>
            <person name="Aliyu H."/>
            <person name="Gorte O."/>
            <person name="Ochsenreither K."/>
        </authorList>
    </citation>
    <scope>NUCLEOTIDE SEQUENCE [LARGE SCALE GENOMIC DNA]</scope>
    <source>
        <strain evidence="2 3">DSM 27192</strain>
    </source>
</reference>
<dbReference type="OrthoDB" id="10358946at2759"/>